<dbReference type="InterPro" id="IPR011971">
    <property type="entry name" value="CHP02284"/>
</dbReference>
<dbReference type="RefSeq" id="WP_144230886.1">
    <property type="nucleotide sequence ID" value="NZ_CBCRVV010000039.1"/>
</dbReference>
<evidence type="ECO:0000313" key="2">
    <source>
        <dbReference type="EMBL" id="TSJ77065.1"/>
    </source>
</evidence>
<dbReference type="PIRSF" id="PIRSF029477">
    <property type="entry name" value="UCP029477"/>
    <property type="match status" value="1"/>
</dbReference>
<name>A0A556QK87_9BACT</name>
<dbReference type="AlphaFoldDB" id="A0A556QK87"/>
<evidence type="ECO:0000259" key="1">
    <source>
        <dbReference type="Pfam" id="PF09537"/>
    </source>
</evidence>
<dbReference type="OrthoDB" id="282393at2"/>
<protein>
    <submittedName>
        <fullName evidence="2">PA2169 family four-helix-bundle protein</fullName>
    </submittedName>
</protein>
<dbReference type="InterPro" id="IPR016920">
    <property type="entry name" value="UCP029477"/>
</dbReference>
<reference evidence="2 3" key="1">
    <citation type="submission" date="2019-07" db="EMBL/GenBank/DDBJ databases">
        <title>Description of 53C-WASEF.</title>
        <authorList>
            <person name="Pitt A."/>
            <person name="Hahn M.W."/>
        </authorList>
    </citation>
    <scope>NUCLEOTIDE SEQUENCE [LARGE SCALE GENOMIC DNA]</scope>
    <source>
        <strain evidence="2 3">53C-WASEF</strain>
    </source>
</reference>
<keyword evidence="3" id="KW-1185">Reference proteome</keyword>
<dbReference type="InterPro" id="IPR012347">
    <property type="entry name" value="Ferritin-like"/>
</dbReference>
<dbReference type="EMBL" id="VMBG01000002">
    <property type="protein sequence ID" value="TSJ77065.1"/>
    <property type="molecule type" value="Genomic_DNA"/>
</dbReference>
<organism evidence="2 3">
    <name type="scientific">Rariglobus hedericola</name>
    <dbReference type="NCBI Taxonomy" id="2597822"/>
    <lineage>
        <taxon>Bacteria</taxon>
        <taxon>Pseudomonadati</taxon>
        <taxon>Verrucomicrobiota</taxon>
        <taxon>Opitutia</taxon>
        <taxon>Opitutales</taxon>
        <taxon>Opitutaceae</taxon>
        <taxon>Rariglobus</taxon>
    </lineage>
</organism>
<dbReference type="SUPFAM" id="SSF47240">
    <property type="entry name" value="Ferritin-like"/>
    <property type="match status" value="1"/>
</dbReference>
<dbReference type="Pfam" id="PF09537">
    <property type="entry name" value="DUF2383"/>
    <property type="match status" value="1"/>
</dbReference>
<feature type="domain" description="DUF2383" evidence="1">
    <location>
        <begin position="8"/>
        <end position="116"/>
    </location>
</feature>
<dbReference type="NCBIfam" id="TIGR02284">
    <property type="entry name" value="PA2169 family four-helix-bundle protein"/>
    <property type="match status" value="1"/>
</dbReference>
<dbReference type="InterPro" id="IPR019052">
    <property type="entry name" value="DUF2383"/>
</dbReference>
<evidence type="ECO:0000313" key="3">
    <source>
        <dbReference type="Proteomes" id="UP000315648"/>
    </source>
</evidence>
<gene>
    <name evidence="2" type="ORF">FPL22_13255</name>
</gene>
<proteinExistence type="predicted"/>
<dbReference type="Gene3D" id="1.20.1260.10">
    <property type="match status" value="1"/>
</dbReference>
<dbReference type="Proteomes" id="UP000315648">
    <property type="component" value="Unassembled WGS sequence"/>
</dbReference>
<sequence length="155" mass="17006">MNSNIKSTIKTLNDLIEVVKDGQQGFKTSAEDVKVPELARVFDRYAKQRAEFAAELQARVVGLGADVETSGSLSGSIHRGWINLKSALSSNEPHSVLEEAERGEDSAVAAYRKALEATHLDLPTQELISRQYADVKAAHDHVKQLRDGSTYRKAS</sequence>
<dbReference type="InterPro" id="IPR009078">
    <property type="entry name" value="Ferritin-like_SF"/>
</dbReference>
<comment type="caution">
    <text evidence="2">The sequence shown here is derived from an EMBL/GenBank/DDBJ whole genome shotgun (WGS) entry which is preliminary data.</text>
</comment>
<accession>A0A556QK87</accession>